<protein>
    <submittedName>
        <fullName evidence="4">Short-chain dehydrogenase/reductase family protein</fullName>
    </submittedName>
</protein>
<evidence type="ECO:0000256" key="1">
    <source>
        <dbReference type="ARBA" id="ARBA00006484"/>
    </source>
</evidence>
<organism evidence="4 5">
    <name type="scientific">Mycena venus</name>
    <dbReference type="NCBI Taxonomy" id="2733690"/>
    <lineage>
        <taxon>Eukaryota</taxon>
        <taxon>Fungi</taxon>
        <taxon>Dikarya</taxon>
        <taxon>Basidiomycota</taxon>
        <taxon>Agaricomycotina</taxon>
        <taxon>Agaricomycetes</taxon>
        <taxon>Agaricomycetidae</taxon>
        <taxon>Agaricales</taxon>
        <taxon>Marasmiineae</taxon>
        <taxon>Mycenaceae</taxon>
        <taxon>Mycena</taxon>
    </lineage>
</organism>
<accession>A0A8H6X278</accession>
<evidence type="ECO:0000256" key="2">
    <source>
        <dbReference type="ARBA" id="ARBA00022857"/>
    </source>
</evidence>
<evidence type="ECO:0000313" key="4">
    <source>
        <dbReference type="EMBL" id="KAF7332842.1"/>
    </source>
</evidence>
<dbReference type="AlphaFoldDB" id="A0A8H6X278"/>
<dbReference type="GO" id="GO:0016491">
    <property type="term" value="F:oxidoreductase activity"/>
    <property type="evidence" value="ECO:0007669"/>
    <property type="project" value="UniProtKB-KW"/>
</dbReference>
<dbReference type="PANTHER" id="PTHR24320">
    <property type="entry name" value="RETINOL DEHYDROGENASE"/>
    <property type="match status" value="1"/>
</dbReference>
<dbReference type="Gene3D" id="3.40.50.720">
    <property type="entry name" value="NAD(P)-binding Rossmann-like Domain"/>
    <property type="match status" value="1"/>
</dbReference>
<keyword evidence="2" id="KW-0521">NADP</keyword>
<evidence type="ECO:0000313" key="5">
    <source>
        <dbReference type="Proteomes" id="UP000620124"/>
    </source>
</evidence>
<dbReference type="SUPFAM" id="SSF51735">
    <property type="entry name" value="NAD(P)-binding Rossmann-fold domains"/>
    <property type="match status" value="1"/>
</dbReference>
<dbReference type="Proteomes" id="UP000620124">
    <property type="component" value="Unassembled WGS sequence"/>
</dbReference>
<dbReference type="InterPro" id="IPR002347">
    <property type="entry name" value="SDR_fam"/>
</dbReference>
<dbReference type="Pfam" id="PF00106">
    <property type="entry name" value="adh_short"/>
    <property type="match status" value="1"/>
</dbReference>
<keyword evidence="3" id="KW-0560">Oxidoreductase</keyword>
<dbReference type="EMBL" id="JACAZI010000031">
    <property type="protein sequence ID" value="KAF7332842.1"/>
    <property type="molecule type" value="Genomic_DNA"/>
</dbReference>
<comment type="caution">
    <text evidence="4">The sequence shown here is derived from an EMBL/GenBank/DDBJ whole genome shotgun (WGS) entry which is preliminary data.</text>
</comment>
<comment type="similarity">
    <text evidence="1">Belongs to the short-chain dehydrogenases/reductases (SDR) family.</text>
</comment>
<evidence type="ECO:0000256" key="3">
    <source>
        <dbReference type="ARBA" id="ARBA00023002"/>
    </source>
</evidence>
<sequence>MRKYTSARDQQKKGAAAIKSLEKETGNSAIFLQLDLADLPSVRAAAETFLSHESRLDILFNNGGVMMCPTDQLTAQNHDLQFGTDVIGHFFFTELLLPALTKSYEETQVPARVIHTSSAGHAFAPGNGIDFVSLKGGPERDAWVNKKGNLMSRAALYGESKIGNIIISNYFAKTHSAVLVSCALPGTFEHSSGKHCNNAILSRLKHPTYLASDLCRSCDRRAPQLSIRTHPTTYQYKRSWTEIRGRTGAG</sequence>
<reference evidence="4" key="1">
    <citation type="submission" date="2020-05" db="EMBL/GenBank/DDBJ databases">
        <title>Mycena genomes resolve the evolution of fungal bioluminescence.</title>
        <authorList>
            <person name="Tsai I.J."/>
        </authorList>
    </citation>
    <scope>NUCLEOTIDE SEQUENCE</scope>
    <source>
        <strain evidence="4">CCC161011</strain>
    </source>
</reference>
<dbReference type="InterPro" id="IPR036291">
    <property type="entry name" value="NAD(P)-bd_dom_sf"/>
</dbReference>
<keyword evidence="5" id="KW-1185">Reference proteome</keyword>
<proteinExistence type="inferred from homology"/>
<name>A0A8H6X278_9AGAR</name>
<gene>
    <name evidence="4" type="ORF">MVEN_02389100</name>
</gene>
<dbReference type="PANTHER" id="PTHR24320:SF282">
    <property type="entry name" value="WW DOMAIN-CONTAINING OXIDOREDUCTASE"/>
    <property type="match status" value="1"/>
</dbReference>
<dbReference type="OrthoDB" id="191139at2759"/>